<evidence type="ECO:0000313" key="4">
    <source>
        <dbReference type="Proteomes" id="UP000477911"/>
    </source>
</evidence>
<dbReference type="InterPro" id="IPR020556">
    <property type="entry name" value="Amidase_CS"/>
</dbReference>
<dbReference type="AlphaFoldDB" id="A0A6L7G595"/>
<organism evidence="3 4">
    <name type="scientific">Pseudooceanicola albus</name>
    <dbReference type="NCBI Taxonomy" id="2692189"/>
    <lineage>
        <taxon>Bacteria</taxon>
        <taxon>Pseudomonadati</taxon>
        <taxon>Pseudomonadota</taxon>
        <taxon>Alphaproteobacteria</taxon>
        <taxon>Rhodobacterales</taxon>
        <taxon>Paracoccaceae</taxon>
        <taxon>Pseudooceanicola</taxon>
    </lineage>
</organism>
<dbReference type="PANTHER" id="PTHR11895">
    <property type="entry name" value="TRANSAMIDASE"/>
    <property type="match status" value="1"/>
</dbReference>
<feature type="domain" description="Amidase" evidence="2">
    <location>
        <begin position="32"/>
        <end position="450"/>
    </location>
</feature>
<dbReference type="SUPFAM" id="SSF75304">
    <property type="entry name" value="Amidase signature (AS) enzymes"/>
    <property type="match status" value="1"/>
</dbReference>
<dbReference type="GO" id="GO:0003824">
    <property type="term" value="F:catalytic activity"/>
    <property type="evidence" value="ECO:0007669"/>
    <property type="project" value="InterPro"/>
</dbReference>
<evidence type="ECO:0000313" key="3">
    <source>
        <dbReference type="EMBL" id="MXN17813.1"/>
    </source>
</evidence>
<dbReference type="Proteomes" id="UP000477911">
    <property type="component" value="Unassembled WGS sequence"/>
</dbReference>
<dbReference type="PANTHER" id="PTHR11895:SF7">
    <property type="entry name" value="GLUTAMYL-TRNA(GLN) AMIDOTRANSFERASE SUBUNIT A, MITOCHONDRIAL"/>
    <property type="match status" value="1"/>
</dbReference>
<dbReference type="Gene3D" id="3.90.1300.10">
    <property type="entry name" value="Amidase signature (AS) domain"/>
    <property type="match status" value="1"/>
</dbReference>
<name>A0A6L7G595_9RHOB</name>
<comment type="similarity">
    <text evidence="1">Belongs to the amidase family.</text>
</comment>
<dbReference type="Pfam" id="PF01425">
    <property type="entry name" value="Amidase"/>
    <property type="match status" value="1"/>
</dbReference>
<protein>
    <submittedName>
        <fullName evidence="3">Amidase</fullName>
    </submittedName>
</protein>
<accession>A0A6L7G595</accession>
<dbReference type="PROSITE" id="PS00571">
    <property type="entry name" value="AMIDASES"/>
    <property type="match status" value="1"/>
</dbReference>
<reference evidence="3 4" key="1">
    <citation type="submission" date="2019-12" db="EMBL/GenBank/DDBJ databases">
        <authorList>
            <person name="Li M."/>
        </authorList>
    </citation>
    <scope>NUCLEOTIDE SEQUENCE [LARGE SCALE GENOMIC DNA]</scope>
    <source>
        <strain evidence="3 4">GBMRC 2024</strain>
    </source>
</reference>
<evidence type="ECO:0000259" key="2">
    <source>
        <dbReference type="Pfam" id="PF01425"/>
    </source>
</evidence>
<proteinExistence type="inferred from homology"/>
<evidence type="ECO:0000256" key="1">
    <source>
        <dbReference type="ARBA" id="ARBA00009199"/>
    </source>
</evidence>
<comment type="caution">
    <text evidence="3">The sequence shown here is derived from an EMBL/GenBank/DDBJ whole genome shotgun (WGS) entry which is preliminary data.</text>
</comment>
<gene>
    <name evidence="3" type="ORF">GR170_08205</name>
</gene>
<sequence length="473" mass="49404">MNISSSTDERFAWASVSELTRGYASGAFTPLEVAESLLARIARLNGRVNAVVDLAPERTLAMARASTRRWQGYAPLSALDGVPVTIKDLSAIAGWPRWRGGLAADDSPMPEDTPAVARLREAGAVFLGRTATPEGGAKVVTRSPRYGETLNPYDIGRTAGGSSGGAAAALAMGVGPLALGSDGAGSLRIPASHCNVVGVKPGFGRVPAFPPDTDLPHSVVGPMARSVADASAMLEILSRPEPRDPFAWPVPHAAPDLEAGLAGLRIAFSARLGCTAPLVDPEVDALVARAVPLLEGAGAEVTQDDPVWPVDPHGPFAVFWRAACAESLRAVPEGARALVDPLIRAVAAEAGDIDLARYQQAVADRLALAAAARAFFNRHDLLVGPVMPVPAYPAGRDVPEGFGETDWRWCPYTYPWNMTGQPALSVPVGFTAAGLPVGVQIIAAMGQEAVMLRAARAIERAAPLYRQIPPAAL</sequence>
<dbReference type="InterPro" id="IPR000120">
    <property type="entry name" value="Amidase"/>
</dbReference>
<dbReference type="InterPro" id="IPR023631">
    <property type="entry name" value="Amidase_dom"/>
</dbReference>
<dbReference type="EMBL" id="WUMU01000006">
    <property type="protein sequence ID" value="MXN17813.1"/>
    <property type="molecule type" value="Genomic_DNA"/>
</dbReference>
<keyword evidence="4" id="KW-1185">Reference proteome</keyword>
<dbReference type="InterPro" id="IPR036928">
    <property type="entry name" value="AS_sf"/>
</dbReference>
<dbReference type="RefSeq" id="WP_160893533.1">
    <property type="nucleotide sequence ID" value="NZ_WUMU01000006.1"/>
</dbReference>